<feature type="domain" description="Acyl-CoA thioesterase-like N-terminal HotDog" evidence="1">
    <location>
        <begin position="96"/>
        <end position="178"/>
    </location>
</feature>
<dbReference type="InterPro" id="IPR036291">
    <property type="entry name" value="NAD(P)-bd_dom_sf"/>
</dbReference>
<reference evidence="2" key="1">
    <citation type="submission" date="2020-04" db="EMBL/GenBank/DDBJ databases">
        <title>Genome Assembly and Annotation of Botryosphaeria dothidea sdau 11-99, a Latent Pathogen of Apple Fruit Ring Rot in China.</title>
        <authorList>
            <person name="Yu C."/>
            <person name="Diao Y."/>
            <person name="Lu Q."/>
            <person name="Zhao J."/>
            <person name="Cui S."/>
            <person name="Peng C."/>
            <person name="He B."/>
            <person name="Liu H."/>
        </authorList>
    </citation>
    <scope>NUCLEOTIDE SEQUENCE [LARGE SCALE GENOMIC DNA]</scope>
    <source>
        <strain evidence="2">Sdau11-99</strain>
    </source>
</reference>
<dbReference type="Gene3D" id="2.40.160.210">
    <property type="entry name" value="Acyl-CoA thioesterase, double hotdog domain"/>
    <property type="match status" value="1"/>
</dbReference>
<dbReference type="InterPro" id="IPR042171">
    <property type="entry name" value="Acyl-CoA_hotdog"/>
</dbReference>
<dbReference type="SUPFAM" id="SSF54637">
    <property type="entry name" value="Thioesterase/thiol ester dehydrase-isomerase"/>
    <property type="match status" value="2"/>
</dbReference>
<proteinExistence type="predicted"/>
<evidence type="ECO:0000313" key="2">
    <source>
        <dbReference type="EMBL" id="KAF4306069.1"/>
    </source>
</evidence>
<dbReference type="InterPro" id="IPR049449">
    <property type="entry name" value="TesB_ACOT8-like_N"/>
</dbReference>
<dbReference type="OrthoDB" id="68328at2759"/>
<name>A0A8H4N0D5_9PEZI</name>
<organism evidence="2 3">
    <name type="scientific">Botryosphaeria dothidea</name>
    <dbReference type="NCBI Taxonomy" id="55169"/>
    <lineage>
        <taxon>Eukaryota</taxon>
        <taxon>Fungi</taxon>
        <taxon>Dikarya</taxon>
        <taxon>Ascomycota</taxon>
        <taxon>Pezizomycotina</taxon>
        <taxon>Dothideomycetes</taxon>
        <taxon>Dothideomycetes incertae sedis</taxon>
        <taxon>Botryosphaeriales</taxon>
        <taxon>Botryosphaeriaceae</taxon>
        <taxon>Botryosphaeria</taxon>
    </lineage>
</organism>
<dbReference type="InterPro" id="IPR029069">
    <property type="entry name" value="HotDog_dom_sf"/>
</dbReference>
<protein>
    <submittedName>
        <fullName evidence="2">NAD dependent epimerase/dehydratase family protein</fullName>
    </submittedName>
</protein>
<dbReference type="Gene3D" id="3.40.50.720">
    <property type="entry name" value="NAD(P)-binding Rossmann-like Domain"/>
    <property type="match status" value="1"/>
</dbReference>
<dbReference type="EMBL" id="WWBZ02000040">
    <property type="protein sequence ID" value="KAF4306069.1"/>
    <property type="molecule type" value="Genomic_DNA"/>
</dbReference>
<dbReference type="GO" id="GO:0005737">
    <property type="term" value="C:cytoplasm"/>
    <property type="evidence" value="ECO:0007669"/>
    <property type="project" value="TreeGrafter"/>
</dbReference>
<dbReference type="AlphaFoldDB" id="A0A8H4N0D5"/>
<dbReference type="GO" id="GO:0004029">
    <property type="term" value="F:aldehyde dehydrogenase (NAD+) activity"/>
    <property type="evidence" value="ECO:0007669"/>
    <property type="project" value="TreeGrafter"/>
</dbReference>
<dbReference type="CDD" id="cd03445">
    <property type="entry name" value="Thioesterase_II_repeat2"/>
    <property type="match status" value="1"/>
</dbReference>
<dbReference type="PANTHER" id="PTHR48079">
    <property type="entry name" value="PROTEIN YEEZ"/>
    <property type="match status" value="1"/>
</dbReference>
<evidence type="ECO:0000259" key="1">
    <source>
        <dbReference type="Pfam" id="PF13622"/>
    </source>
</evidence>
<dbReference type="Proteomes" id="UP000572817">
    <property type="component" value="Unassembled WGS sequence"/>
</dbReference>
<dbReference type="SUPFAM" id="SSF51735">
    <property type="entry name" value="NAD(P)-binding Rossmann-fold domains"/>
    <property type="match status" value="1"/>
</dbReference>
<dbReference type="PANTHER" id="PTHR48079:SF6">
    <property type="entry name" value="NAD(P)-BINDING DOMAIN-CONTAINING PROTEIN-RELATED"/>
    <property type="match status" value="1"/>
</dbReference>
<accession>A0A8H4N0D5</accession>
<dbReference type="Pfam" id="PF13622">
    <property type="entry name" value="4HBT_3"/>
    <property type="match status" value="1"/>
</dbReference>
<sequence length="762" mass="84005">MLLRHEYLEKREFHIFLSFLELSHSQYWKPAVQLTSDSIIAYIGVSLAMTKATIPLPPEGQDFAELMAVESIDENTFKSISKPCPGPPRIINGTLHISTYGGHIYAQSAWAAAQTVGDGFVIHNTSGYFISAGFSAFPFVYQVLRIRDGKSFLTRSITATQPSSPFPHTICFTALISFKAPEPPSSAQPSYQDASHPPPLAHFADILRATHPRDLPVKKYDDLAAVILDASSGLHRSPSMPGIWWAQLPYASRDARGEPDAGHWTPRPAARRAANVYTVNGNVALSGKSRSVNLSICVHLFASDRETIFAVARQLGVHGRTVTPGAVVSSVSHSVVLHEVGDGVVFPDSVFADGRRKEEERWFCQELWTDRWADGRVVVHGRVYDVDTGAHVATTMQEGILKPDLKDGQKEVEKVENALLTGAVPTKLRTSAKILGVTGYIGGDAFVTINLHHPEYEWTFLVRDAERVVDIQKQYPNTRVVQGSLDSYELIVDEVARADIALNWADADHRNAAEAIKTGMKKRTAPSFLIHTSGAGILTVSDIHNGAFGTESPRLYNDWDGVSEVTSLPDDAESSLIHTAIVYPPCIYGEGRGLGKRRSIQVPEMIRCTLERGKGFQVGQGRNKWRNVHIQDLSVVYLRLVEEATKPDGGGATWGSEGYYFAESGEHYWGDVAQAVANEACKLGIIKSSEIDSLDIENTEAIQPFGRYLWGTNSRHRAIRAKKVLGWELAGFPTLADEISRAVEAEAKRLRLVEPMRFQLQT</sequence>
<dbReference type="InterPro" id="IPR051783">
    <property type="entry name" value="NAD(P)-dependent_oxidoreduct"/>
</dbReference>
<gene>
    <name evidence="2" type="ORF">GTA08_BOTSDO06481</name>
</gene>
<evidence type="ECO:0000313" key="3">
    <source>
        <dbReference type="Proteomes" id="UP000572817"/>
    </source>
</evidence>
<keyword evidence="3" id="KW-1185">Reference proteome</keyword>
<comment type="caution">
    <text evidence="2">The sequence shown here is derived from an EMBL/GenBank/DDBJ whole genome shotgun (WGS) entry which is preliminary data.</text>
</comment>